<gene>
    <name evidence="1" type="ORF">EVA_12739</name>
</gene>
<accession>J9GI43</accession>
<name>J9GI43_9ZZZZ</name>
<protein>
    <submittedName>
        <fullName evidence="1">DNA primase</fullName>
    </submittedName>
</protein>
<proteinExistence type="predicted"/>
<dbReference type="AlphaFoldDB" id="J9GI43"/>
<reference evidence="1" key="1">
    <citation type="journal article" date="2012" name="PLoS ONE">
        <title>Gene sets for utilization of primary and secondary nutrition supplies in the distal gut of endangered iberian lynx.</title>
        <authorList>
            <person name="Alcaide M."/>
            <person name="Messina E."/>
            <person name="Richter M."/>
            <person name="Bargiela R."/>
            <person name="Peplies J."/>
            <person name="Huws S.A."/>
            <person name="Newbold C.J."/>
            <person name="Golyshin P.N."/>
            <person name="Simon M.A."/>
            <person name="Lopez G."/>
            <person name="Yakimov M.M."/>
            <person name="Ferrer M."/>
        </authorList>
    </citation>
    <scope>NUCLEOTIDE SEQUENCE</scope>
</reference>
<evidence type="ECO:0000313" key="1">
    <source>
        <dbReference type="EMBL" id="EJW99154.1"/>
    </source>
</evidence>
<organism evidence="1">
    <name type="scientific">gut metagenome</name>
    <dbReference type="NCBI Taxonomy" id="749906"/>
    <lineage>
        <taxon>unclassified sequences</taxon>
        <taxon>metagenomes</taxon>
        <taxon>organismal metagenomes</taxon>
    </lineage>
</organism>
<feature type="non-terminal residue" evidence="1">
    <location>
        <position position="299"/>
    </location>
</feature>
<feature type="non-terminal residue" evidence="1">
    <location>
        <position position="1"/>
    </location>
</feature>
<comment type="caution">
    <text evidence="1">The sequence shown here is derived from an EMBL/GenBank/DDBJ whole genome shotgun (WGS) entry which is preliminary data.</text>
</comment>
<dbReference type="EMBL" id="AMCI01003947">
    <property type="protein sequence ID" value="EJW99154.1"/>
    <property type="molecule type" value="Genomic_DNA"/>
</dbReference>
<sequence length="299" mass="34787">ANREVLIKNDADSYIQSMDIYLSLKEKYFLVWMAEKLFAQTSDLAEEGQCVSRIAELLRFVKDQMVYDQCIGQLGKIYGKTRLWRNAVEQIRNNAKKTRTTGMDKKQEETDALRQVGLFVSNNCYFCLGKEDDDPIRLSNFVMEPLFHIHDESNGVRLFRLTNSFRETCIVELKESEMVSIANFQQKIGSCGNFLWLGKLDKLNCVKEFLYARTRTAERIRKLGWNENKEFFAFGNGIVQDGEFYEVDEMGIISDKNNKAYYIPATSKIYCENAEIFQFERQMVHTNKSGASLNEFVER</sequence>